<organism evidence="4 5">
    <name type="scientific">Desulfovibrio ferrophilus</name>
    <dbReference type="NCBI Taxonomy" id="241368"/>
    <lineage>
        <taxon>Bacteria</taxon>
        <taxon>Pseudomonadati</taxon>
        <taxon>Thermodesulfobacteriota</taxon>
        <taxon>Desulfovibrionia</taxon>
        <taxon>Desulfovibrionales</taxon>
        <taxon>Desulfovibrionaceae</taxon>
        <taxon>Desulfovibrio</taxon>
    </lineage>
</organism>
<dbReference type="Proteomes" id="UP000269883">
    <property type="component" value="Chromosome"/>
</dbReference>
<dbReference type="Pfam" id="PF17746">
    <property type="entry name" value="SfsA_N"/>
    <property type="match status" value="1"/>
</dbReference>
<evidence type="ECO:0000313" key="5">
    <source>
        <dbReference type="Proteomes" id="UP000269883"/>
    </source>
</evidence>
<dbReference type="Gene3D" id="2.40.50.580">
    <property type="match status" value="1"/>
</dbReference>
<protein>
    <recommendedName>
        <fullName evidence="1">Sugar fermentation stimulation protein homolog</fullName>
    </recommendedName>
</protein>
<evidence type="ECO:0000259" key="3">
    <source>
        <dbReference type="Pfam" id="PF17746"/>
    </source>
</evidence>
<dbReference type="CDD" id="cd22359">
    <property type="entry name" value="SfsA-like_bacterial"/>
    <property type="match status" value="1"/>
</dbReference>
<comment type="similarity">
    <text evidence="1">Belongs to the SfsA family.</text>
</comment>
<dbReference type="Gene3D" id="3.40.1350.60">
    <property type="match status" value="1"/>
</dbReference>
<dbReference type="Pfam" id="PF03749">
    <property type="entry name" value="SfsA"/>
    <property type="match status" value="1"/>
</dbReference>
<keyword evidence="5" id="KW-1185">Reference proteome</keyword>
<sequence length="316" mass="34970">MALALMVKVADGLILESLLEILMSPPDSIKISVDTRSETLETPRSNSFVLRVNSHEGKWLQASRPTCLFPPLTPKQVLTNMTDILLPFPDGCVTGRFIRRVKRFSVETDVNGESVWAHTNNSGSMLGLLRPGSGAFLSPAPNPKRKLKWTLETLTLDDVTVGVNTLTPNRLLKAAHLAGALPETRGYTEFRAEAKIGDSRLDARLEGPEGTLYVEAKNVTLVEDDIAIFPDAVTTRGQKHLRELIELAGQGIRVASFYLIQRDDCSCFGMADMVDPEFARLFWEAKEAGVEIWPYLAEVTEQGIGLVRKLPLAERR</sequence>
<reference evidence="4 5" key="1">
    <citation type="journal article" date="2018" name="Sci. Adv.">
        <title>Multi-heme cytochromes provide a pathway for survival in energy-limited environments.</title>
        <authorList>
            <person name="Deng X."/>
            <person name="Dohmae N."/>
            <person name="Nealson K.H."/>
            <person name="Hashimoto K."/>
            <person name="Okamoto A."/>
        </authorList>
    </citation>
    <scope>NUCLEOTIDE SEQUENCE [LARGE SCALE GENOMIC DNA]</scope>
    <source>
        <strain evidence="4 5">IS5</strain>
    </source>
</reference>
<dbReference type="PANTHER" id="PTHR30545">
    <property type="entry name" value="SUGAR FERMENTATION STIMULATION PROTEIN A"/>
    <property type="match status" value="1"/>
</dbReference>
<accession>A0A2Z6B1X0</accession>
<feature type="domain" description="SfsA N-terminal OB" evidence="3">
    <location>
        <begin position="98"/>
        <end position="163"/>
    </location>
</feature>
<proteinExistence type="inferred from homology"/>
<feature type="domain" description="Sugar fermentation stimulation protein C-terminal" evidence="2">
    <location>
        <begin position="167"/>
        <end position="302"/>
    </location>
</feature>
<evidence type="ECO:0000313" key="4">
    <source>
        <dbReference type="EMBL" id="BBD09453.1"/>
    </source>
</evidence>
<name>A0A2Z6B1X0_9BACT</name>
<dbReference type="AlphaFoldDB" id="A0A2Z6B1X0"/>
<dbReference type="HAMAP" id="MF_00095">
    <property type="entry name" value="SfsA"/>
    <property type="match status" value="1"/>
</dbReference>
<dbReference type="NCBIfam" id="TIGR00230">
    <property type="entry name" value="sfsA"/>
    <property type="match status" value="1"/>
</dbReference>
<dbReference type="GO" id="GO:0003677">
    <property type="term" value="F:DNA binding"/>
    <property type="evidence" value="ECO:0007669"/>
    <property type="project" value="InterPro"/>
</dbReference>
<dbReference type="KEGG" id="dfl:DFE_2727"/>
<dbReference type="InterPro" id="IPR041465">
    <property type="entry name" value="SfsA_N"/>
</dbReference>
<dbReference type="InterPro" id="IPR040452">
    <property type="entry name" value="SfsA_C"/>
</dbReference>
<gene>
    <name evidence="1 4" type="primary">sfsA</name>
    <name evidence="4" type="ORF">DFE_2727</name>
</gene>
<evidence type="ECO:0000259" key="2">
    <source>
        <dbReference type="Pfam" id="PF03749"/>
    </source>
</evidence>
<dbReference type="InterPro" id="IPR005224">
    <property type="entry name" value="SfsA"/>
</dbReference>
<evidence type="ECO:0000256" key="1">
    <source>
        <dbReference type="HAMAP-Rule" id="MF_00095"/>
    </source>
</evidence>
<dbReference type="EMBL" id="AP017378">
    <property type="protein sequence ID" value="BBD09453.1"/>
    <property type="molecule type" value="Genomic_DNA"/>
</dbReference>
<dbReference type="PANTHER" id="PTHR30545:SF2">
    <property type="entry name" value="SUGAR FERMENTATION STIMULATION PROTEIN A"/>
    <property type="match status" value="1"/>
</dbReference>